<dbReference type="RefSeq" id="XP_060426278.1">
    <property type="nucleotide sequence ID" value="XM_060569840.1"/>
</dbReference>
<proteinExistence type="predicted"/>
<accession>A0AAJ0AFD2</accession>
<evidence type="ECO:0000313" key="2">
    <source>
        <dbReference type="EMBL" id="KAK1672275.1"/>
    </source>
</evidence>
<dbReference type="GeneID" id="85454366"/>
<dbReference type="Proteomes" id="UP001224890">
    <property type="component" value="Unassembled WGS sequence"/>
</dbReference>
<evidence type="ECO:0000313" key="3">
    <source>
        <dbReference type="Proteomes" id="UP001224890"/>
    </source>
</evidence>
<dbReference type="AlphaFoldDB" id="A0AAJ0AFD2"/>
<sequence length="184" mass="20407">MAETLGLAASVIAVVDIAAKVAGASIKLASLWREINNVPHALLAKAERLQDFEEFLLETESDVANSPLPEKVWNSAQLQKRIERSRTLLKSLQEMVDQLHSQVTDPRRYKRKLASTKAVLRKEDFCALDSKLNLVLELFKLAQQHYQTYVVPDPNYLTASLTTACFVLQITGVLLSDGLTATGV</sequence>
<comment type="caution">
    <text evidence="2">The sequence shown here is derived from an EMBL/GenBank/DDBJ whole genome shotgun (WGS) entry which is preliminary data.</text>
</comment>
<evidence type="ECO:0008006" key="4">
    <source>
        <dbReference type="Google" id="ProtNLM"/>
    </source>
</evidence>
<organism evidence="2 3">
    <name type="scientific">Colletotrichum godetiae</name>
    <dbReference type="NCBI Taxonomy" id="1209918"/>
    <lineage>
        <taxon>Eukaryota</taxon>
        <taxon>Fungi</taxon>
        <taxon>Dikarya</taxon>
        <taxon>Ascomycota</taxon>
        <taxon>Pezizomycotina</taxon>
        <taxon>Sordariomycetes</taxon>
        <taxon>Hypocreomycetidae</taxon>
        <taxon>Glomerellales</taxon>
        <taxon>Glomerellaceae</taxon>
        <taxon>Colletotrichum</taxon>
        <taxon>Colletotrichum acutatum species complex</taxon>
    </lineage>
</organism>
<reference evidence="2" key="1">
    <citation type="submission" date="2021-06" db="EMBL/GenBank/DDBJ databases">
        <title>Comparative genomics, transcriptomics and evolutionary studies reveal genomic signatures of adaptation to plant cell wall in hemibiotrophic fungi.</title>
        <authorList>
            <consortium name="DOE Joint Genome Institute"/>
            <person name="Baroncelli R."/>
            <person name="Diaz J.F."/>
            <person name="Benocci T."/>
            <person name="Peng M."/>
            <person name="Battaglia E."/>
            <person name="Haridas S."/>
            <person name="Andreopoulos W."/>
            <person name="Labutti K."/>
            <person name="Pangilinan J."/>
            <person name="Floch G.L."/>
            <person name="Makela M.R."/>
            <person name="Henrissat B."/>
            <person name="Grigoriev I.V."/>
            <person name="Crouch J.A."/>
            <person name="De Vries R.P."/>
            <person name="Sukno S.A."/>
            <person name="Thon M.R."/>
        </authorList>
    </citation>
    <scope>NUCLEOTIDE SEQUENCE</scope>
    <source>
        <strain evidence="2">CBS 193.32</strain>
    </source>
</reference>
<feature type="coiled-coil region" evidence="1">
    <location>
        <begin position="75"/>
        <end position="102"/>
    </location>
</feature>
<name>A0AAJ0AFD2_9PEZI</name>
<protein>
    <recommendedName>
        <fullName evidence="4">NACHT-NTPase and P-loop NTPases N-terminal domain-containing protein</fullName>
    </recommendedName>
</protein>
<keyword evidence="3" id="KW-1185">Reference proteome</keyword>
<keyword evidence="1" id="KW-0175">Coiled coil</keyword>
<gene>
    <name evidence="2" type="ORF">BDP55DRAFT_558788</name>
</gene>
<dbReference type="EMBL" id="JAHMHR010000039">
    <property type="protein sequence ID" value="KAK1672275.1"/>
    <property type="molecule type" value="Genomic_DNA"/>
</dbReference>
<evidence type="ECO:0000256" key="1">
    <source>
        <dbReference type="SAM" id="Coils"/>
    </source>
</evidence>